<dbReference type="PANTHER" id="PTHR11575:SF24">
    <property type="entry name" value="5'-NUCLEOTIDASE"/>
    <property type="match status" value="1"/>
</dbReference>
<dbReference type="HOGENOM" id="CLU_094493_1_0_10"/>
<dbReference type="Pfam" id="PF02872">
    <property type="entry name" value="5_nucleotid_C"/>
    <property type="match status" value="1"/>
</dbReference>
<evidence type="ECO:0000259" key="1">
    <source>
        <dbReference type="Pfam" id="PF02872"/>
    </source>
</evidence>
<dbReference type="EMBL" id="HE774682">
    <property type="protein sequence ID" value="CCG53817.1"/>
    <property type="molecule type" value="Genomic_DNA"/>
</dbReference>
<dbReference type="STRING" id="1094466.KQS_09415"/>
<sequence length="261" mass="30044">MISKIKNSKQLYLFFVTILTLSFLYSCKTSTYSNYKIEGKKIPITSEFKTNEAIDAFVSPYRNHINQDLDVILSYCPETLDKNKGEFQTNIGNFIADACVELANPLFYKKENKKINGAIFNNGGIRTVIPKGNVTKRTAFEVMPFENSLQVIALKGTQIYELANYFVKERKPHPLNGIHLYLDSNNNITKVTIENEIVNQDKVYYILTSDYLANGGDNMTFFLKNEGKYDLEYKMRNVLIDYFTTHRSIEANVNERVSKIK</sequence>
<dbReference type="KEGG" id="fin:KQS_09415"/>
<dbReference type="PROSITE" id="PS51257">
    <property type="entry name" value="PROKAR_LIPOPROTEIN"/>
    <property type="match status" value="1"/>
</dbReference>
<feature type="domain" description="5'-Nucleotidase C-terminal" evidence="1">
    <location>
        <begin position="87"/>
        <end position="222"/>
    </location>
</feature>
<name>H8XUN9_FLAIG</name>
<reference evidence="3" key="2">
    <citation type="submission" date="2012-03" db="EMBL/GenBank/DDBJ databases">
        <title>Complete genome sequence of Flavobacterium indicum GPTSA100-9T, isolated from warm spring water.</title>
        <authorList>
            <person name="Barbier P."/>
            <person name="Houel A."/>
            <person name="Loux V."/>
            <person name="Poulain J."/>
            <person name="Bernardet J.-F."/>
            <person name="Touchon M."/>
            <person name="Duchaud E."/>
        </authorList>
    </citation>
    <scope>NUCLEOTIDE SEQUENCE [LARGE SCALE GENOMIC DNA]</scope>
    <source>
        <strain evidence="3">DSM 17447 / CIP 109464 / GPTSA100-9</strain>
    </source>
</reference>
<protein>
    <submittedName>
        <fullName evidence="2">Putative 2, 3-cyclic phosphodiesterase</fullName>
    </submittedName>
</protein>
<reference evidence="2 3" key="1">
    <citation type="journal article" date="2012" name="J. Bacteriol.">
        <title>Complete Genome Sequence of Flavobacterium indicum GPSTA100-9T, Isolated from Warm Spring Water.</title>
        <authorList>
            <person name="Barbier P."/>
            <person name="Houel A."/>
            <person name="Loux V."/>
            <person name="Poulain J."/>
            <person name="Bernardet J.F."/>
            <person name="Touchon M."/>
            <person name="Duchaud E."/>
        </authorList>
    </citation>
    <scope>NUCLEOTIDE SEQUENCE [LARGE SCALE GENOMIC DNA]</scope>
    <source>
        <strain evidence="3">DSM 17447 / CIP 109464 / GPTSA100-9</strain>
    </source>
</reference>
<proteinExistence type="predicted"/>
<dbReference type="InterPro" id="IPR008334">
    <property type="entry name" value="5'-Nucleotdase_C"/>
</dbReference>
<dbReference type="eggNOG" id="COG0737">
    <property type="taxonomic scope" value="Bacteria"/>
</dbReference>
<dbReference type="InterPro" id="IPR006179">
    <property type="entry name" value="5_nucleotidase/apyrase"/>
</dbReference>
<organism evidence="2 3">
    <name type="scientific">Flavobacterium indicum (strain DSM 17447 / CIP 109464 / GPTSA100-9)</name>
    <dbReference type="NCBI Taxonomy" id="1094466"/>
    <lineage>
        <taxon>Bacteria</taxon>
        <taxon>Pseudomonadati</taxon>
        <taxon>Bacteroidota</taxon>
        <taxon>Flavobacteriia</taxon>
        <taxon>Flavobacteriales</taxon>
        <taxon>Flavobacteriaceae</taxon>
        <taxon>Flavobacterium</taxon>
    </lineage>
</organism>
<dbReference type="OrthoDB" id="4762412at2"/>
<dbReference type="GO" id="GO:0016787">
    <property type="term" value="F:hydrolase activity"/>
    <property type="evidence" value="ECO:0007669"/>
    <property type="project" value="InterPro"/>
</dbReference>
<evidence type="ECO:0000313" key="3">
    <source>
        <dbReference type="Proteomes" id="UP000007599"/>
    </source>
</evidence>
<gene>
    <name evidence="2" type="ordered locus">KQS_09415</name>
</gene>
<dbReference type="AlphaFoldDB" id="H8XUN9"/>
<dbReference type="PANTHER" id="PTHR11575">
    <property type="entry name" value="5'-NUCLEOTIDASE-RELATED"/>
    <property type="match status" value="1"/>
</dbReference>
<dbReference type="GO" id="GO:0009166">
    <property type="term" value="P:nucleotide catabolic process"/>
    <property type="evidence" value="ECO:0007669"/>
    <property type="project" value="InterPro"/>
</dbReference>
<keyword evidence="3" id="KW-1185">Reference proteome</keyword>
<dbReference type="RefSeq" id="WP_014388936.1">
    <property type="nucleotide sequence ID" value="NC_017025.1"/>
</dbReference>
<dbReference type="SUPFAM" id="SSF55816">
    <property type="entry name" value="5'-nucleotidase (syn. UDP-sugar hydrolase), C-terminal domain"/>
    <property type="match status" value="1"/>
</dbReference>
<dbReference type="InterPro" id="IPR036907">
    <property type="entry name" value="5'-Nucleotdase_C_sf"/>
</dbReference>
<dbReference type="PATRIC" id="fig|1094466.5.peg.1850"/>
<dbReference type="PRINTS" id="PR01607">
    <property type="entry name" value="APYRASEFAMLY"/>
</dbReference>
<evidence type="ECO:0000313" key="2">
    <source>
        <dbReference type="EMBL" id="CCG53817.1"/>
    </source>
</evidence>
<dbReference type="Proteomes" id="UP000007599">
    <property type="component" value="Chromosome I"/>
</dbReference>
<accession>H8XUN9</accession>
<dbReference type="Gene3D" id="3.90.780.10">
    <property type="entry name" value="5'-Nucleotidase, C-terminal domain"/>
    <property type="match status" value="1"/>
</dbReference>